<accession>A0ABS8Q369</accession>
<dbReference type="SUPFAM" id="SSF47384">
    <property type="entry name" value="Homodimeric domain of signal transducing histidine kinase"/>
    <property type="match status" value="1"/>
</dbReference>
<dbReference type="CDD" id="cd17580">
    <property type="entry name" value="REC_2_DhkD-like"/>
    <property type="match status" value="1"/>
</dbReference>
<dbReference type="Pfam" id="PF02518">
    <property type="entry name" value="HATPase_c"/>
    <property type="match status" value="1"/>
</dbReference>
<dbReference type="PANTHER" id="PTHR43047">
    <property type="entry name" value="TWO-COMPONENT HISTIDINE PROTEIN KINASE"/>
    <property type="match status" value="1"/>
</dbReference>
<dbReference type="Pfam" id="PF08448">
    <property type="entry name" value="PAS_4"/>
    <property type="match status" value="2"/>
</dbReference>
<dbReference type="InterPro" id="IPR013767">
    <property type="entry name" value="PAS_fold"/>
</dbReference>
<organism evidence="11 12">
    <name type="scientific">Massilia phyllostachyos</name>
    <dbReference type="NCBI Taxonomy" id="2898585"/>
    <lineage>
        <taxon>Bacteria</taxon>
        <taxon>Pseudomonadati</taxon>
        <taxon>Pseudomonadota</taxon>
        <taxon>Betaproteobacteria</taxon>
        <taxon>Burkholderiales</taxon>
        <taxon>Oxalobacteraceae</taxon>
        <taxon>Telluria group</taxon>
        <taxon>Massilia</taxon>
    </lineage>
</organism>
<evidence type="ECO:0000313" key="12">
    <source>
        <dbReference type="Proteomes" id="UP001179361"/>
    </source>
</evidence>
<dbReference type="SUPFAM" id="SSF55785">
    <property type="entry name" value="PYP-like sensor domain (PAS domain)"/>
    <property type="match status" value="5"/>
</dbReference>
<dbReference type="InterPro" id="IPR004358">
    <property type="entry name" value="Sig_transdc_His_kin-like_C"/>
</dbReference>
<feature type="domain" description="Histidine kinase" evidence="7">
    <location>
        <begin position="674"/>
        <end position="892"/>
    </location>
</feature>
<protein>
    <recommendedName>
        <fullName evidence="2">histidine kinase</fullName>
        <ecNumber evidence="2">2.7.13.3</ecNumber>
    </recommendedName>
</protein>
<feature type="domain" description="PAS" evidence="9">
    <location>
        <begin position="401"/>
        <end position="474"/>
    </location>
</feature>
<dbReference type="PROSITE" id="PS50110">
    <property type="entry name" value="RESPONSE_REGULATORY"/>
    <property type="match status" value="1"/>
</dbReference>
<reference evidence="11" key="1">
    <citation type="submission" date="2021-11" db="EMBL/GenBank/DDBJ databases">
        <title>The complete genome of Massilia sp sp. G4R7.</title>
        <authorList>
            <person name="Liu L."/>
            <person name="Yue J."/>
            <person name="Yuan J."/>
            <person name="Yang F."/>
            <person name="Li L."/>
        </authorList>
    </citation>
    <scope>NUCLEOTIDE SEQUENCE</scope>
    <source>
        <strain evidence="11">G4R7</strain>
    </source>
</reference>
<dbReference type="PROSITE" id="PS50109">
    <property type="entry name" value="HIS_KIN"/>
    <property type="match status" value="1"/>
</dbReference>
<dbReference type="InterPro" id="IPR000014">
    <property type="entry name" value="PAS"/>
</dbReference>
<dbReference type="Pfam" id="PF08447">
    <property type="entry name" value="PAS_3"/>
    <property type="match status" value="1"/>
</dbReference>
<keyword evidence="5" id="KW-0418">Kinase</keyword>
<dbReference type="SUPFAM" id="SSF55874">
    <property type="entry name" value="ATPase domain of HSP90 chaperone/DNA topoisomerase II/histidine kinase"/>
    <property type="match status" value="1"/>
</dbReference>
<dbReference type="Gene3D" id="3.30.565.10">
    <property type="entry name" value="Histidine kinase-like ATPase, C-terminal domain"/>
    <property type="match status" value="1"/>
</dbReference>
<dbReference type="CDD" id="cd16922">
    <property type="entry name" value="HATPase_EvgS-ArcB-TorS-like"/>
    <property type="match status" value="1"/>
</dbReference>
<dbReference type="Pfam" id="PF00072">
    <property type="entry name" value="Response_reg"/>
    <property type="match status" value="1"/>
</dbReference>
<feature type="domain" description="PAS" evidence="9">
    <location>
        <begin position="119"/>
        <end position="195"/>
    </location>
</feature>
<gene>
    <name evidence="11" type="ORF">LQ564_06535</name>
</gene>
<feature type="domain" description="PAC" evidence="10">
    <location>
        <begin position="197"/>
        <end position="250"/>
    </location>
</feature>
<dbReference type="InterPro" id="IPR011006">
    <property type="entry name" value="CheY-like_superfamily"/>
</dbReference>
<dbReference type="InterPro" id="IPR036890">
    <property type="entry name" value="HATPase_C_sf"/>
</dbReference>
<comment type="caution">
    <text evidence="11">The sequence shown here is derived from an EMBL/GenBank/DDBJ whole genome shotgun (WGS) entry which is preliminary data.</text>
</comment>
<evidence type="ECO:0000259" key="10">
    <source>
        <dbReference type="PROSITE" id="PS50113"/>
    </source>
</evidence>
<evidence type="ECO:0000256" key="5">
    <source>
        <dbReference type="ARBA" id="ARBA00022777"/>
    </source>
</evidence>
<dbReference type="SMART" id="SM00448">
    <property type="entry name" value="REC"/>
    <property type="match status" value="1"/>
</dbReference>
<evidence type="ECO:0000259" key="7">
    <source>
        <dbReference type="PROSITE" id="PS50109"/>
    </source>
</evidence>
<dbReference type="SMART" id="SM00091">
    <property type="entry name" value="PAS"/>
    <property type="match status" value="4"/>
</dbReference>
<evidence type="ECO:0000256" key="3">
    <source>
        <dbReference type="ARBA" id="ARBA00022553"/>
    </source>
</evidence>
<keyword evidence="3 6" id="KW-0597">Phosphoprotein</keyword>
<dbReference type="PANTHER" id="PTHR43047:SF72">
    <property type="entry name" value="OSMOSENSING HISTIDINE PROTEIN KINASE SLN1"/>
    <property type="match status" value="1"/>
</dbReference>
<dbReference type="InterPro" id="IPR005467">
    <property type="entry name" value="His_kinase_dom"/>
</dbReference>
<dbReference type="InterPro" id="IPR036097">
    <property type="entry name" value="HisK_dim/P_sf"/>
</dbReference>
<dbReference type="Pfam" id="PF00989">
    <property type="entry name" value="PAS"/>
    <property type="match status" value="1"/>
</dbReference>
<evidence type="ECO:0000259" key="8">
    <source>
        <dbReference type="PROSITE" id="PS50110"/>
    </source>
</evidence>
<dbReference type="SMART" id="SM00387">
    <property type="entry name" value="HATPase_c"/>
    <property type="match status" value="1"/>
</dbReference>
<dbReference type="SUPFAM" id="SSF52172">
    <property type="entry name" value="CheY-like"/>
    <property type="match status" value="1"/>
</dbReference>
<dbReference type="InterPro" id="IPR001789">
    <property type="entry name" value="Sig_transdc_resp-reg_receiver"/>
</dbReference>
<dbReference type="InterPro" id="IPR000700">
    <property type="entry name" value="PAS-assoc_C"/>
</dbReference>
<dbReference type="Proteomes" id="UP001179361">
    <property type="component" value="Unassembled WGS sequence"/>
</dbReference>
<evidence type="ECO:0000256" key="1">
    <source>
        <dbReference type="ARBA" id="ARBA00000085"/>
    </source>
</evidence>
<dbReference type="CDD" id="cd00130">
    <property type="entry name" value="PAS"/>
    <property type="match status" value="3"/>
</dbReference>
<dbReference type="InterPro" id="IPR035965">
    <property type="entry name" value="PAS-like_dom_sf"/>
</dbReference>
<dbReference type="PRINTS" id="PR00344">
    <property type="entry name" value="BCTRLSENSOR"/>
</dbReference>
<dbReference type="PROSITE" id="PS50113">
    <property type="entry name" value="PAC"/>
    <property type="match status" value="2"/>
</dbReference>
<keyword evidence="4" id="KW-0808">Transferase</keyword>
<evidence type="ECO:0000256" key="2">
    <source>
        <dbReference type="ARBA" id="ARBA00012438"/>
    </source>
</evidence>
<evidence type="ECO:0000256" key="6">
    <source>
        <dbReference type="PROSITE-ProRule" id="PRU00169"/>
    </source>
</evidence>
<evidence type="ECO:0000259" key="9">
    <source>
        <dbReference type="PROSITE" id="PS50112"/>
    </source>
</evidence>
<feature type="domain" description="PAC" evidence="10">
    <location>
        <begin position="477"/>
        <end position="529"/>
    </location>
</feature>
<dbReference type="InterPro" id="IPR013655">
    <property type="entry name" value="PAS_fold_3"/>
</dbReference>
<dbReference type="NCBIfam" id="TIGR00229">
    <property type="entry name" value="sensory_box"/>
    <property type="match status" value="3"/>
</dbReference>
<evidence type="ECO:0000256" key="4">
    <source>
        <dbReference type="ARBA" id="ARBA00022679"/>
    </source>
</evidence>
<comment type="catalytic activity">
    <reaction evidence="1">
        <text>ATP + protein L-histidine = ADP + protein N-phospho-L-histidine.</text>
        <dbReference type="EC" id="2.7.13.3"/>
    </reaction>
</comment>
<dbReference type="SMART" id="SM00388">
    <property type="entry name" value="HisKA"/>
    <property type="match status" value="1"/>
</dbReference>
<dbReference type="EC" id="2.7.13.3" evidence="2"/>
<dbReference type="InterPro" id="IPR001610">
    <property type="entry name" value="PAC"/>
</dbReference>
<name>A0ABS8Q369_9BURK</name>
<dbReference type="Gene3D" id="3.30.450.20">
    <property type="entry name" value="PAS domain"/>
    <property type="match status" value="5"/>
</dbReference>
<dbReference type="CDD" id="cd00082">
    <property type="entry name" value="HisKA"/>
    <property type="match status" value="1"/>
</dbReference>
<keyword evidence="12" id="KW-1185">Reference proteome</keyword>
<dbReference type="Pfam" id="PF00512">
    <property type="entry name" value="HisKA"/>
    <property type="match status" value="1"/>
</dbReference>
<proteinExistence type="predicted"/>
<dbReference type="Gene3D" id="1.10.287.130">
    <property type="match status" value="1"/>
</dbReference>
<feature type="domain" description="Response regulatory" evidence="8">
    <location>
        <begin position="916"/>
        <end position="1032"/>
    </location>
</feature>
<evidence type="ECO:0000313" key="11">
    <source>
        <dbReference type="EMBL" id="MCD2515973.1"/>
    </source>
</evidence>
<dbReference type="EMBL" id="JAJNOC010000001">
    <property type="protein sequence ID" value="MCD2515973.1"/>
    <property type="molecule type" value="Genomic_DNA"/>
</dbReference>
<sequence>MIMIDADGVIREWSRGAEALLGWTAQEIVGRPAQDIFTIEDRAADVPRAELHTALALGHAADVRWHARKDGSSVFCDGTVNRIMADDGVTLLGYGKVMREAYTRKKDRPGEAISARSERRSFLAAVLESIENGIVACDRQGKLTFFNDAARAIHGMQEHPVSSEHWAEQYRLYRPDGAALLEREDLPLYRALQGERVDAERIVVESADGTRRHVQVSGRPLEDAAGQVLGAVVSMQDLSAQQAAHTAREDAVREQGRRIAAEEAQSGLSKTQELLRLATEAAQLGIWAWDAGRDAGTWENARMYEIFQRPVDGPIVNATELLNGLLHADDAPAFLHAVDATLQHGERLQFTGRFRPAPDADMRWVEITGMLRAGASDSPVIIGTAADVTLRKQLEKAAEEGRVRLEATLSAGDVGIWIWDIQGDRVTGDRNLASLFGVADGDAAELPLSMYTDAIHPDDAEEVARQIRHATDTGEAYRATYRIRDGQGGWRWVNARGRIEFDAQGRPGTLAGVMLDITPQVEAEAGLRAAEERYRTLITSMDEAFAIVQVLVDDAGRPVDYRFEEVNRALELQSGLVNAAGRTIREMVPDIEERWIERYGKVALSRQPVRFTEHSAAMGYWWDVYATPMGHPDERRIAILFTDVTARRKAEEELRQLAADLSETNRRKTEFLATLAHELRNPLAPMRTGLDLIRMAGREAPGGPKVMEMMDRQLRQMVHLIDDLMDVSRINNGKIVLKKECIDLQSAIANAVETALPAIEAAGHAVRVDLPPDALMVEVDRTRLAQILANLLANAVKYTPNGGAITVAAARSGAAMRIEVSDTGIGIPAEEQARVFDMFSQVSRNMGRAQGGLGIGLSLVRSLVDLHDGSVAVSSAGMGKGSTFTVELPEAPDCPPPGADTGAAALAAQARDAGLRILIADDNVDAAHLLADLLEISGHAVSAVHDGREALEHITADRPDMAILDIGMPGLNGYEVARTIRATPGMDGTVLVALTGWGGELDRSRSKEAGFDAHLTKPASVDELERMIAQVRGARPAA</sequence>
<feature type="domain" description="PAS" evidence="9">
    <location>
        <begin position="1"/>
        <end position="58"/>
    </location>
</feature>
<dbReference type="Gene3D" id="3.40.50.2300">
    <property type="match status" value="1"/>
</dbReference>
<dbReference type="SMART" id="SM00086">
    <property type="entry name" value="PAC"/>
    <property type="match status" value="3"/>
</dbReference>
<dbReference type="PROSITE" id="PS50112">
    <property type="entry name" value="PAS"/>
    <property type="match status" value="3"/>
</dbReference>
<dbReference type="InterPro" id="IPR003594">
    <property type="entry name" value="HATPase_dom"/>
</dbReference>
<dbReference type="InterPro" id="IPR013656">
    <property type="entry name" value="PAS_4"/>
</dbReference>
<feature type="modified residue" description="4-aspartylphosphate" evidence="6">
    <location>
        <position position="965"/>
    </location>
</feature>
<dbReference type="InterPro" id="IPR003661">
    <property type="entry name" value="HisK_dim/P_dom"/>
</dbReference>